<sequence length="218" mass="24120">MHKCHANPPRRVALPEKENSNSVEPAKSKPNGSNRIESNRSIMASASPSASVPEVESMMVQVALECGGDISASQEYILANSSFLGGDNDLSAAAAHEKKKKKKGEEEEEEVFSTPPLTQQDPITMCTLPFTPSQSPSDKDDDDDLPLVKPRRRPRVCVRKVRGARIRTPTPSPKQQQQPQEQLHVDPLYRAVLMIPTTTQQKNPLEDFLALARQRGIF</sequence>
<dbReference type="KEGG" id="bdi:104581905"/>
<reference evidence="2 3" key="1">
    <citation type="journal article" date="2010" name="Nature">
        <title>Genome sequencing and analysis of the model grass Brachypodium distachyon.</title>
        <authorList>
            <consortium name="International Brachypodium Initiative"/>
        </authorList>
    </citation>
    <scope>NUCLEOTIDE SEQUENCE [LARGE SCALE GENOMIC DNA]</scope>
    <source>
        <strain evidence="2">Bd21</strain>
        <strain evidence="3">cv. Bd21</strain>
    </source>
</reference>
<reference evidence="3" key="3">
    <citation type="submission" date="2018-08" db="UniProtKB">
        <authorList>
            <consortium name="EnsemblPlants"/>
        </authorList>
    </citation>
    <scope>IDENTIFICATION</scope>
    <source>
        <strain evidence="3">cv. Bd21</strain>
    </source>
</reference>
<evidence type="ECO:0000313" key="2">
    <source>
        <dbReference type="EMBL" id="KQK24178.1"/>
    </source>
</evidence>
<dbReference type="RefSeq" id="XP_010229363.2">
    <property type="nucleotide sequence ID" value="XM_010231061.3"/>
</dbReference>
<gene>
    <name evidence="3" type="primary">LOC104581905</name>
    <name evidence="2" type="ORF">BRADI_1g78600v3</name>
</gene>
<dbReference type="GeneID" id="104581905"/>
<name>A0A0Q3SG91_BRADI</name>
<evidence type="ECO:0000313" key="3">
    <source>
        <dbReference type="EnsemblPlants" id="KQK24178"/>
    </source>
</evidence>
<evidence type="ECO:0000313" key="4">
    <source>
        <dbReference type="Proteomes" id="UP000008810"/>
    </source>
</evidence>
<dbReference type="OrthoDB" id="680252at2759"/>
<accession>A0A0Q3SG91</accession>
<dbReference type="AlphaFoldDB" id="A0A0Q3SG91"/>
<dbReference type="EnsemblPlants" id="KQK24178">
    <property type="protein sequence ID" value="KQK24178"/>
    <property type="gene ID" value="BRADI_1g78600v3"/>
</dbReference>
<reference evidence="2" key="2">
    <citation type="submission" date="2017-06" db="EMBL/GenBank/DDBJ databases">
        <title>WGS assembly of Brachypodium distachyon.</title>
        <authorList>
            <consortium name="The International Brachypodium Initiative"/>
            <person name="Lucas S."/>
            <person name="Harmon-Smith M."/>
            <person name="Lail K."/>
            <person name="Tice H."/>
            <person name="Grimwood J."/>
            <person name="Bruce D."/>
            <person name="Barry K."/>
            <person name="Shu S."/>
            <person name="Lindquist E."/>
            <person name="Wang M."/>
            <person name="Pitluck S."/>
            <person name="Vogel J.P."/>
            <person name="Garvin D.F."/>
            <person name="Mockler T.C."/>
            <person name="Schmutz J."/>
            <person name="Rokhsar D."/>
            <person name="Bevan M.W."/>
        </authorList>
    </citation>
    <scope>NUCLEOTIDE SEQUENCE</scope>
    <source>
        <strain evidence="2">Bd21</strain>
    </source>
</reference>
<proteinExistence type="predicted"/>
<feature type="compositionally biased region" description="Low complexity" evidence="1">
    <location>
        <begin position="44"/>
        <end position="54"/>
    </location>
</feature>
<dbReference type="EMBL" id="CM000880">
    <property type="protein sequence ID" value="KQK24178.1"/>
    <property type="molecule type" value="Genomic_DNA"/>
</dbReference>
<organism evidence="2">
    <name type="scientific">Brachypodium distachyon</name>
    <name type="common">Purple false brome</name>
    <name type="synonym">Trachynia distachya</name>
    <dbReference type="NCBI Taxonomy" id="15368"/>
    <lineage>
        <taxon>Eukaryota</taxon>
        <taxon>Viridiplantae</taxon>
        <taxon>Streptophyta</taxon>
        <taxon>Embryophyta</taxon>
        <taxon>Tracheophyta</taxon>
        <taxon>Spermatophyta</taxon>
        <taxon>Magnoliopsida</taxon>
        <taxon>Liliopsida</taxon>
        <taxon>Poales</taxon>
        <taxon>Poaceae</taxon>
        <taxon>BOP clade</taxon>
        <taxon>Pooideae</taxon>
        <taxon>Stipodae</taxon>
        <taxon>Brachypodieae</taxon>
        <taxon>Brachypodium</taxon>
    </lineage>
</organism>
<feature type="compositionally biased region" description="Polar residues" evidence="1">
    <location>
        <begin position="30"/>
        <end position="42"/>
    </location>
</feature>
<dbReference type="Gramene" id="KQK24178">
    <property type="protein sequence ID" value="KQK24178"/>
    <property type="gene ID" value="BRADI_1g78600v3"/>
</dbReference>
<evidence type="ECO:0000256" key="1">
    <source>
        <dbReference type="SAM" id="MobiDB-lite"/>
    </source>
</evidence>
<dbReference type="ExpressionAtlas" id="A0A0Q3SG91">
    <property type="expression patterns" value="baseline"/>
</dbReference>
<dbReference type="Proteomes" id="UP000008810">
    <property type="component" value="Chromosome 1"/>
</dbReference>
<feature type="compositionally biased region" description="Basic residues" evidence="1">
    <location>
        <begin position="149"/>
        <end position="165"/>
    </location>
</feature>
<feature type="region of interest" description="Disordered" evidence="1">
    <location>
        <begin position="1"/>
        <end position="54"/>
    </location>
</feature>
<feature type="region of interest" description="Disordered" evidence="1">
    <location>
        <begin position="93"/>
        <end position="182"/>
    </location>
</feature>
<feature type="compositionally biased region" description="Low complexity" evidence="1">
    <location>
        <begin position="173"/>
        <end position="182"/>
    </location>
</feature>
<protein>
    <submittedName>
        <fullName evidence="2 3">Uncharacterized protein</fullName>
    </submittedName>
</protein>
<keyword evidence="4" id="KW-1185">Reference proteome</keyword>